<reference evidence="2 3" key="1">
    <citation type="submission" date="2019-07" db="EMBL/GenBank/DDBJ databases">
        <title>Genome sequencing of Parabacteroides distasonis iSURF_7.</title>
        <authorList>
            <person name="Degefu H.N."/>
            <person name="Ruoff K.L."/>
            <person name="Price C.E."/>
            <person name="Valls R.A."/>
            <person name="O'Toole G.A."/>
        </authorList>
    </citation>
    <scope>NUCLEOTIDE SEQUENCE [LARGE SCALE GENOMIC DNA]</scope>
    <source>
        <strain evidence="2 3">CFPLTA003_1B</strain>
    </source>
</reference>
<comment type="caution">
    <text evidence="2">The sequence shown here is derived from an EMBL/GenBank/DDBJ whole genome shotgun (WGS) entry which is preliminary data.</text>
</comment>
<proteinExistence type="predicted"/>
<keyword evidence="1" id="KW-0732">Signal</keyword>
<dbReference type="Proteomes" id="UP000315827">
    <property type="component" value="Unassembled WGS sequence"/>
</dbReference>
<evidence type="ECO:0000313" key="3">
    <source>
        <dbReference type="Proteomes" id="UP000315827"/>
    </source>
</evidence>
<name>A0A5C6K766_PARDI</name>
<evidence type="ECO:0000256" key="1">
    <source>
        <dbReference type="SAM" id="SignalP"/>
    </source>
</evidence>
<evidence type="ECO:0000313" key="2">
    <source>
        <dbReference type="EMBL" id="TWV59137.1"/>
    </source>
</evidence>
<dbReference type="RefSeq" id="WP_146376067.1">
    <property type="nucleotide sequence ID" value="NZ_VOHW01000016.1"/>
</dbReference>
<dbReference type="EMBL" id="VOHW01000016">
    <property type="protein sequence ID" value="TWV59137.1"/>
    <property type="molecule type" value="Genomic_DNA"/>
</dbReference>
<accession>A0A5C6K766</accession>
<dbReference type="AlphaFoldDB" id="A0A5C6K766"/>
<evidence type="ECO:0008006" key="4">
    <source>
        <dbReference type="Google" id="ProtNLM"/>
    </source>
</evidence>
<organism evidence="2 3">
    <name type="scientific">Parabacteroides distasonis</name>
    <dbReference type="NCBI Taxonomy" id="823"/>
    <lineage>
        <taxon>Bacteria</taxon>
        <taxon>Pseudomonadati</taxon>
        <taxon>Bacteroidota</taxon>
        <taxon>Bacteroidia</taxon>
        <taxon>Bacteroidales</taxon>
        <taxon>Tannerellaceae</taxon>
        <taxon>Parabacteroides</taxon>
    </lineage>
</organism>
<feature type="chain" id="PRO_5023108945" description="Proteinase inhibitor I42 chagasin domain-containing protein" evidence="1">
    <location>
        <begin position="21"/>
        <end position="123"/>
    </location>
</feature>
<gene>
    <name evidence="2" type="ORF">FSA05_19340</name>
</gene>
<feature type="signal peptide" evidence="1">
    <location>
        <begin position="1"/>
        <end position="20"/>
    </location>
</feature>
<protein>
    <recommendedName>
        <fullName evidence="4">Proteinase inhibitor I42 chagasin domain-containing protein</fullName>
    </recommendedName>
</protein>
<sequence>MKKLFFVFCLFCIVSTYANARGINGYYTIMYEGSHSELILEGDRDYTEIGVKSGNMVEIRITKPSSPNCTWELTDNNTNSQAFQSGSDFIYIQVPKIYEFGRSFMLNIRSGENFLSVRVYLIP</sequence>